<dbReference type="EMBL" id="BBYR01000012">
    <property type="protein sequence ID" value="GAP34937.1"/>
    <property type="molecule type" value="Genomic_DNA"/>
</dbReference>
<dbReference type="GO" id="GO:0000270">
    <property type="term" value="P:peptidoglycan metabolic process"/>
    <property type="evidence" value="ECO:0007669"/>
    <property type="project" value="TreeGrafter"/>
</dbReference>
<dbReference type="Gene3D" id="3.40.710.10">
    <property type="entry name" value="DD-peptidase/beta-lactamase superfamily"/>
    <property type="match status" value="1"/>
</dbReference>
<proteinExistence type="inferred from homology"/>
<dbReference type="GO" id="GO:0009002">
    <property type="term" value="F:serine-type D-Ala-D-Ala carboxypeptidase activity"/>
    <property type="evidence" value="ECO:0007669"/>
    <property type="project" value="UniProtKB-EC"/>
</dbReference>
<dbReference type="STRING" id="1547922.ISF6_0487"/>
<dbReference type="InterPro" id="IPR000667">
    <property type="entry name" value="Peptidase_S13"/>
</dbReference>
<accession>A0A0K8NX08</accession>
<dbReference type="InterPro" id="IPR012338">
    <property type="entry name" value="Beta-lactam/transpept-like"/>
</dbReference>
<keyword evidence="2 3" id="KW-0378">Hydrolase</keyword>
<reference evidence="3 4" key="2">
    <citation type="journal article" date="2016" name="Science">
        <title>A bacterium that degrades and assimilates poly(ethylene terephthalate).</title>
        <authorList>
            <person name="Yoshida S."/>
            <person name="Hiraga K."/>
            <person name="Takehana T."/>
            <person name="Taniguchi I."/>
            <person name="Yamaji H."/>
            <person name="Maeda Y."/>
            <person name="Toyohara K."/>
            <person name="Miyamoto K."/>
            <person name="Kimura Y."/>
            <person name="Oda K."/>
        </authorList>
    </citation>
    <scope>NUCLEOTIDE SEQUENCE [LARGE SCALE GENOMIC DNA]</scope>
    <source>
        <strain evidence="4">NBRC 110686 / TISTR 2288 / 201-F6</strain>
    </source>
</reference>
<evidence type="ECO:0000256" key="1">
    <source>
        <dbReference type="ARBA" id="ARBA00006096"/>
    </source>
</evidence>
<comment type="similarity">
    <text evidence="1">Belongs to the peptidase S13 family.</text>
</comment>
<dbReference type="AlphaFoldDB" id="A0A0K8NX08"/>
<comment type="caution">
    <text evidence="3">The sequence shown here is derived from an EMBL/GenBank/DDBJ whole genome shotgun (WGS) entry which is preliminary data.</text>
</comment>
<dbReference type="Pfam" id="PF02113">
    <property type="entry name" value="Peptidase_S13"/>
    <property type="match status" value="1"/>
</dbReference>
<dbReference type="PANTHER" id="PTHR30023">
    <property type="entry name" value="D-ALANYL-D-ALANINE CARBOXYPEPTIDASE"/>
    <property type="match status" value="1"/>
</dbReference>
<evidence type="ECO:0000313" key="3">
    <source>
        <dbReference type="EMBL" id="GAP34937.1"/>
    </source>
</evidence>
<gene>
    <name evidence="3" type="ORF">ISF6_0487</name>
</gene>
<reference evidence="4" key="1">
    <citation type="submission" date="2015-07" db="EMBL/GenBank/DDBJ databases">
        <title>Discovery of a poly(ethylene terephthalate assimilation.</title>
        <authorList>
            <person name="Yoshida S."/>
            <person name="Hiraga K."/>
            <person name="Takehana T."/>
            <person name="Taniguchi I."/>
            <person name="Yamaji H."/>
            <person name="Maeda Y."/>
            <person name="Toyohara K."/>
            <person name="Miyamoto K."/>
            <person name="Kimura Y."/>
            <person name="Oda K."/>
        </authorList>
    </citation>
    <scope>NUCLEOTIDE SEQUENCE [LARGE SCALE GENOMIC DNA]</scope>
    <source>
        <strain evidence="4">NBRC 110686 / TISTR 2288 / 201-F6</strain>
    </source>
</reference>
<keyword evidence="4" id="KW-1185">Reference proteome</keyword>
<dbReference type="Proteomes" id="UP000037660">
    <property type="component" value="Unassembled WGS sequence"/>
</dbReference>
<dbReference type="Gene3D" id="3.50.80.20">
    <property type="entry name" value="D-Ala-D-Ala carboxypeptidase C, peptidase S13"/>
    <property type="match status" value="1"/>
</dbReference>
<name>A0A0K8NX08_PISS1</name>
<protein>
    <submittedName>
        <fullName evidence="3">D-alanyl-D-alanine carboxypeptidase</fullName>
        <ecNumber evidence="3">3.4.16.4</ecNumber>
    </submittedName>
</protein>
<keyword evidence="3" id="KW-0645">Protease</keyword>
<evidence type="ECO:0000256" key="2">
    <source>
        <dbReference type="ARBA" id="ARBA00022801"/>
    </source>
</evidence>
<dbReference type="GO" id="GO:0006508">
    <property type="term" value="P:proteolysis"/>
    <property type="evidence" value="ECO:0007669"/>
    <property type="project" value="InterPro"/>
</dbReference>
<dbReference type="SUPFAM" id="SSF56601">
    <property type="entry name" value="beta-lactamase/transpeptidase-like"/>
    <property type="match status" value="1"/>
</dbReference>
<keyword evidence="3" id="KW-0121">Carboxypeptidase</keyword>
<evidence type="ECO:0000313" key="4">
    <source>
        <dbReference type="Proteomes" id="UP000037660"/>
    </source>
</evidence>
<dbReference type="NCBIfam" id="TIGR00666">
    <property type="entry name" value="PBP4"/>
    <property type="match status" value="1"/>
</dbReference>
<dbReference type="PANTHER" id="PTHR30023:SF0">
    <property type="entry name" value="PENICILLIN-SENSITIVE CARBOXYPEPTIDASE A"/>
    <property type="match status" value="1"/>
</dbReference>
<dbReference type="EC" id="3.4.16.4" evidence="3"/>
<sequence length="509" mass="53977">MLSGLAAALFGAPRPGAARGGPAPPEYYYPPTAGGGTATMVPGLPDPVVARLGEVGLPLGALGLFVQAVDQPLPLLSLNAEDSYVLASTAKVVTTLAALDLLGPNYRWRTEAHLHGELVDGRLDGDLVILGGGNARLGSDDLLRWFEAMQAQGLREIGGNIVLDRLAFQLSERDQAAAPRPAPDRPHHNWPDALSLNDGVLRLQLQAAAAGRPQVELVPPLADVTVLNQVVPGRGCATQVHWSGDAGDGARELRVTGQWGPACGPSSVRFALMSDADLTARAVQAAWVRAGGVLQGRVVDRAVPQAGPVRSPERQRDARGVLRPAWATHLSDPLPLLVREINKYSDNMAARALMLSLSPGFPAQAATPEAARSRVQQWMRTRGLPPGDLEVDTGSGLSRAERGKPRALVQLLRQAWHDRNGRWFVDSLPIAGVDGTLANRLRDGPATGRAMLKTGSLMDVRAVAGYVRSQSGRVYAVSAIVNHPDAPAATVVLDALVDWLALRNDGSRR</sequence>
<dbReference type="PRINTS" id="PR00922">
    <property type="entry name" value="DADACBPTASE3"/>
</dbReference>
<organism evidence="3 4">
    <name type="scientific">Piscinibacter sakaiensis</name>
    <name type="common">Ideonella sakaiensis</name>
    <dbReference type="NCBI Taxonomy" id="1547922"/>
    <lineage>
        <taxon>Bacteria</taxon>
        <taxon>Pseudomonadati</taxon>
        <taxon>Pseudomonadota</taxon>
        <taxon>Betaproteobacteria</taxon>
        <taxon>Burkholderiales</taxon>
        <taxon>Sphaerotilaceae</taxon>
        <taxon>Piscinibacter</taxon>
    </lineage>
</organism>